<dbReference type="EMBL" id="JAOEGN010000010">
    <property type="protein sequence ID" value="MCU0105223.1"/>
    <property type="molecule type" value="Genomic_DNA"/>
</dbReference>
<comment type="caution">
    <text evidence="2">The sequence shown here is derived from an EMBL/GenBank/DDBJ whole genome shotgun (WGS) entry which is preliminary data.</text>
</comment>
<evidence type="ECO:0000313" key="2">
    <source>
        <dbReference type="EMBL" id="MCU0105223.1"/>
    </source>
</evidence>
<keyword evidence="1" id="KW-0812">Transmembrane</keyword>
<sequence length="221" mass="23448">MTPVMLMDGDGNSPTWWNPFTWFDNVSNVGKIVIGGVLFAGAIGLTILSGGALAPLFIGMAIGVGISTAVGGFGAVIESGGDWSQFGQGAWNGFSDGVLWGGIFAFAGSAIGAMKYTKTYRVVGVGEFDDIAKSGNFLAKGAAEGKYFWTSKSSAKTFIQKMNFADDTFRIVGARASRSALKSEIKSGNAYYWSSLDGIGKAYFMHISVVNRIIKRIWTAL</sequence>
<keyword evidence="1" id="KW-1133">Transmembrane helix</keyword>
<protein>
    <submittedName>
        <fullName evidence="2">Uncharacterized protein</fullName>
    </submittedName>
</protein>
<organism evidence="2 3">
    <name type="scientific">Paracholeplasma vituli</name>
    <dbReference type="NCBI Taxonomy" id="69473"/>
    <lineage>
        <taxon>Bacteria</taxon>
        <taxon>Bacillati</taxon>
        <taxon>Mycoplasmatota</taxon>
        <taxon>Mollicutes</taxon>
        <taxon>Acholeplasmatales</taxon>
        <taxon>Acholeplasmataceae</taxon>
        <taxon>Paracholeplasma</taxon>
    </lineage>
</organism>
<proteinExistence type="predicted"/>
<gene>
    <name evidence="2" type="ORF">N7603_06090</name>
</gene>
<feature type="transmembrane region" description="Helical" evidence="1">
    <location>
        <begin position="56"/>
        <end position="77"/>
    </location>
</feature>
<dbReference type="RefSeq" id="WP_262096491.1">
    <property type="nucleotide sequence ID" value="NZ_JAOEGN010000010.1"/>
</dbReference>
<reference evidence="3" key="1">
    <citation type="submission" date="2023-07" db="EMBL/GenBank/DDBJ databases">
        <title>Novel Mycoplasma species identified in domestic and wild animals.</title>
        <authorList>
            <person name="Volokhov D.V."/>
            <person name="Furtak V.A."/>
            <person name="Zagorodnyaya T.A."/>
        </authorList>
    </citation>
    <scope>NUCLEOTIDE SEQUENCE [LARGE SCALE GENOMIC DNA]</scope>
    <source>
        <strain evidence="3">92-19</strain>
    </source>
</reference>
<keyword evidence="1" id="KW-0472">Membrane</keyword>
<feature type="transmembrane region" description="Helical" evidence="1">
    <location>
        <begin position="97"/>
        <end position="114"/>
    </location>
</feature>
<keyword evidence="3" id="KW-1185">Reference proteome</keyword>
<dbReference type="Proteomes" id="UP001209076">
    <property type="component" value="Unassembled WGS sequence"/>
</dbReference>
<evidence type="ECO:0000256" key="1">
    <source>
        <dbReference type="SAM" id="Phobius"/>
    </source>
</evidence>
<accession>A0ABT2PW91</accession>
<feature type="transmembrane region" description="Helical" evidence="1">
    <location>
        <begin position="29"/>
        <end position="49"/>
    </location>
</feature>
<evidence type="ECO:0000313" key="3">
    <source>
        <dbReference type="Proteomes" id="UP001209076"/>
    </source>
</evidence>
<name>A0ABT2PW91_9MOLU</name>